<dbReference type="STRING" id="5762.D2V1W7"/>
<dbReference type="InterPro" id="IPR017901">
    <property type="entry name" value="C-CAP_CF_C-like"/>
</dbReference>
<feature type="compositionally biased region" description="Low complexity" evidence="3">
    <location>
        <begin position="226"/>
        <end position="238"/>
    </location>
</feature>
<evidence type="ECO:0000256" key="3">
    <source>
        <dbReference type="SAM" id="MobiDB-lite"/>
    </source>
</evidence>
<dbReference type="InParanoid" id="D2V1W7"/>
<dbReference type="GO" id="GO:0019933">
    <property type="term" value="P:cAMP-mediated signaling"/>
    <property type="evidence" value="ECO:0007669"/>
    <property type="project" value="TreeGrafter"/>
</dbReference>
<protein>
    <recommendedName>
        <fullName evidence="2">Adenylyl cyclase-associated protein</fullName>
    </recommendedName>
</protein>
<dbReference type="OrthoDB" id="1601at2759"/>
<dbReference type="GO" id="GO:0007015">
    <property type="term" value="P:actin filament organization"/>
    <property type="evidence" value="ECO:0007669"/>
    <property type="project" value="TreeGrafter"/>
</dbReference>
<dbReference type="OMA" id="KSQQTHK"/>
<dbReference type="VEuPathDB" id="AmoebaDB:NAEGRDRAFT_56829"/>
<evidence type="ECO:0000256" key="1">
    <source>
        <dbReference type="ARBA" id="ARBA00007659"/>
    </source>
</evidence>
<dbReference type="GeneID" id="8862554"/>
<dbReference type="Gene3D" id="2.160.20.70">
    <property type="match status" value="1"/>
</dbReference>
<sequence length="495" mass="53430">MSQQQLETLVSRLESAVSKLEHLKFSGASSSSDDSATGEAPSVGAFKEYLNTNVKPLVDTCTTIGAECAKGGEFINNAFNEMLKIVTLASNNKKPSDEEFGKILSGLAKILKDSGDYRFKNNKSEFYNHLYSIEEGLKCLVWPTVPAPVSYVKETVNSAQFYNNKILMGYKNTDKVELHRGFVSQFKTAIEELSVYVKEYHMTGLSWNAKATTVATAAALNGQVATPTATPSVPSTPSVGGGVPPPPSKIIPVSEDLIKSTSSAKQDSSSGSAGALFAEIAARKDNASVGLKHVTKDMKTKNQTDKPPAIVPGSTTATPKSGVVGGSTAQKKGTPKFEKDGSGKKWQVEWQSGAHDLKITDTALNQSVYMYQCNDTMLEVSGKVNNIVLDKCTKTCLILDNVVSGIELVNCKSCQVQIRGAAPILSIDKTDGIIVYLSKEAINCRVVSAKSSEMNICVPDLDTEDDVIEIPLPEQFVHTFDPKTKKFNTDMMKHE</sequence>
<accession>D2V1W7</accession>
<dbReference type="InterPro" id="IPR013912">
    <property type="entry name" value="Adenylate_cyclase-assoc_CAP_C"/>
</dbReference>
<evidence type="ECO:0000256" key="2">
    <source>
        <dbReference type="RuleBase" id="RU000647"/>
    </source>
</evidence>
<dbReference type="Pfam" id="PF21938">
    <property type="entry name" value="CAP_N"/>
    <property type="match status" value="1"/>
</dbReference>
<dbReference type="Gene3D" id="1.25.40.330">
    <property type="entry name" value="Adenylate cyclase-associated CAP, N-terminal domain"/>
    <property type="match status" value="1"/>
</dbReference>
<dbReference type="InterPro" id="IPR036223">
    <property type="entry name" value="CAP_C_sf"/>
</dbReference>
<name>D2V1W7_NAEGR</name>
<dbReference type="GO" id="GO:0003779">
    <property type="term" value="F:actin binding"/>
    <property type="evidence" value="ECO:0007669"/>
    <property type="project" value="InterPro"/>
</dbReference>
<dbReference type="InterPro" id="IPR006599">
    <property type="entry name" value="CARP_motif"/>
</dbReference>
<dbReference type="Proteomes" id="UP000006671">
    <property type="component" value="Unassembled WGS sequence"/>
</dbReference>
<dbReference type="InterPro" id="IPR013992">
    <property type="entry name" value="Adenylate_cyclase-assoc_CAP_N"/>
</dbReference>
<feature type="domain" description="C-CAP/cofactor C-like" evidence="4">
    <location>
        <begin position="334"/>
        <end position="472"/>
    </location>
</feature>
<comment type="similarity">
    <text evidence="1 2">Belongs to the CAP family.</text>
</comment>
<dbReference type="FunCoup" id="D2V1W7">
    <property type="interactions" value="252"/>
</dbReference>
<gene>
    <name evidence="5" type="ORF">NAEGRDRAFT_56829</name>
</gene>
<dbReference type="EMBL" id="GG738848">
    <property type="protein sequence ID" value="EFC49235.1"/>
    <property type="molecule type" value="Genomic_DNA"/>
</dbReference>
<dbReference type="Pfam" id="PF08603">
    <property type="entry name" value="CAP_C"/>
    <property type="match status" value="1"/>
</dbReference>
<evidence type="ECO:0000313" key="6">
    <source>
        <dbReference type="Proteomes" id="UP000006671"/>
    </source>
</evidence>
<dbReference type="FunFam" id="1.25.40.330:FF:000001">
    <property type="entry name" value="Adenylyl cyclase-associated protein"/>
    <property type="match status" value="1"/>
</dbReference>
<dbReference type="Pfam" id="PF01213">
    <property type="entry name" value="CAP_N-CM"/>
    <property type="match status" value="1"/>
</dbReference>
<dbReference type="RefSeq" id="XP_002681979.1">
    <property type="nucleotide sequence ID" value="XM_002681933.1"/>
</dbReference>
<dbReference type="PROSITE" id="PS51329">
    <property type="entry name" value="C_CAP_COFACTOR_C"/>
    <property type="match status" value="1"/>
</dbReference>
<organism evidence="6">
    <name type="scientific">Naegleria gruberi</name>
    <name type="common">Amoeba</name>
    <dbReference type="NCBI Taxonomy" id="5762"/>
    <lineage>
        <taxon>Eukaryota</taxon>
        <taxon>Discoba</taxon>
        <taxon>Heterolobosea</taxon>
        <taxon>Tetramitia</taxon>
        <taxon>Eutetramitia</taxon>
        <taxon>Vahlkampfiidae</taxon>
        <taxon>Naegleria</taxon>
    </lineage>
</organism>
<dbReference type="InterPro" id="IPR016098">
    <property type="entry name" value="CAP/MinC_C"/>
</dbReference>
<feature type="region of interest" description="Disordered" evidence="3">
    <location>
        <begin position="300"/>
        <end position="343"/>
    </location>
</feature>
<dbReference type="SMART" id="SM00673">
    <property type="entry name" value="CARP"/>
    <property type="match status" value="2"/>
</dbReference>
<dbReference type="KEGG" id="ngr:NAEGRDRAFT_56829"/>
<reference evidence="5 6" key="1">
    <citation type="journal article" date="2010" name="Cell">
        <title>The genome of Naegleria gruberi illuminates early eukaryotic versatility.</title>
        <authorList>
            <person name="Fritz-Laylin L.K."/>
            <person name="Prochnik S.E."/>
            <person name="Ginger M.L."/>
            <person name="Dacks J.B."/>
            <person name="Carpenter M.L."/>
            <person name="Field M.C."/>
            <person name="Kuo A."/>
            <person name="Paredez A."/>
            <person name="Chapman J."/>
            <person name="Pham J."/>
            <person name="Shu S."/>
            <person name="Neupane R."/>
            <person name="Cipriano M."/>
            <person name="Mancuso J."/>
            <person name="Tu H."/>
            <person name="Salamov A."/>
            <person name="Lindquist E."/>
            <person name="Shapiro H."/>
            <person name="Lucas S."/>
            <person name="Grigoriev I.V."/>
            <person name="Cande W.Z."/>
            <person name="Fulton C."/>
            <person name="Rokhsar D.S."/>
            <person name="Dawson S.C."/>
        </authorList>
    </citation>
    <scope>NUCLEOTIDE SEQUENCE [LARGE SCALE GENOMIC DNA]</scope>
    <source>
        <strain evidence="5 6">NEG-M</strain>
    </source>
</reference>
<dbReference type="GO" id="GO:0008179">
    <property type="term" value="F:adenylate cyclase binding"/>
    <property type="evidence" value="ECO:0007669"/>
    <property type="project" value="TreeGrafter"/>
</dbReference>
<dbReference type="SUPFAM" id="SSF69340">
    <property type="entry name" value="C-terminal domain of adenylylcyclase associated protein"/>
    <property type="match status" value="1"/>
</dbReference>
<dbReference type="SUPFAM" id="SSF101278">
    <property type="entry name" value="N-terminal domain of adenylylcyclase associated protein, CAP"/>
    <property type="match status" value="1"/>
</dbReference>
<feature type="region of interest" description="Disordered" evidence="3">
    <location>
        <begin position="226"/>
        <end position="249"/>
    </location>
</feature>
<dbReference type="PANTHER" id="PTHR10652">
    <property type="entry name" value="ADENYLYL CYCLASE-ASSOCIATED PROTEIN"/>
    <property type="match status" value="1"/>
</dbReference>
<dbReference type="PANTHER" id="PTHR10652:SF0">
    <property type="entry name" value="ADENYLYL CYCLASE-ASSOCIATED PROTEIN"/>
    <property type="match status" value="1"/>
</dbReference>
<proteinExistence type="inferred from homology"/>
<evidence type="ECO:0000259" key="4">
    <source>
        <dbReference type="PROSITE" id="PS51329"/>
    </source>
</evidence>
<dbReference type="InterPro" id="IPR001837">
    <property type="entry name" value="Adenylate_cyclase-assoc_CAP"/>
</dbReference>
<dbReference type="eggNOG" id="KOG2675">
    <property type="taxonomic scope" value="Eukaryota"/>
</dbReference>
<dbReference type="GO" id="GO:0005737">
    <property type="term" value="C:cytoplasm"/>
    <property type="evidence" value="ECO:0007669"/>
    <property type="project" value="TreeGrafter"/>
</dbReference>
<keyword evidence="6" id="KW-1185">Reference proteome</keyword>
<evidence type="ECO:0000313" key="5">
    <source>
        <dbReference type="EMBL" id="EFC49235.1"/>
    </source>
</evidence>
<dbReference type="InterPro" id="IPR053950">
    <property type="entry name" value="CAP_N"/>
</dbReference>
<dbReference type="InterPro" id="IPR036222">
    <property type="entry name" value="CAP_N_sf"/>
</dbReference>
<dbReference type="AlphaFoldDB" id="D2V1W7"/>